<protein>
    <submittedName>
        <fullName evidence="2">Uncharacterized protein</fullName>
    </submittedName>
</protein>
<dbReference type="RefSeq" id="WP_075731587.1">
    <property type="nucleotide sequence ID" value="NZ_KQ257834.1"/>
</dbReference>
<proteinExistence type="predicted"/>
<reference evidence="3" key="1">
    <citation type="submission" date="2014-07" db="EMBL/GenBank/DDBJ databases">
        <title>Genome sequencing of plant-pathogenic Streptomyces species.</title>
        <authorList>
            <person name="Harrison J."/>
            <person name="Sapp M."/>
            <person name="Thwaites R."/>
            <person name="Studholme D.J."/>
        </authorList>
    </citation>
    <scope>NUCLEOTIDE SEQUENCE [LARGE SCALE GENOMIC DNA]</scope>
    <source>
        <strain evidence="3">NCPPB 4445</strain>
    </source>
</reference>
<evidence type="ECO:0000256" key="1">
    <source>
        <dbReference type="SAM" id="MobiDB-lite"/>
    </source>
</evidence>
<evidence type="ECO:0000313" key="2">
    <source>
        <dbReference type="EMBL" id="KND25919.1"/>
    </source>
</evidence>
<dbReference type="EMBL" id="JPPY01000215">
    <property type="protein sequence ID" value="KND25919.1"/>
    <property type="molecule type" value="Genomic_DNA"/>
</dbReference>
<feature type="region of interest" description="Disordered" evidence="1">
    <location>
        <begin position="1"/>
        <end position="26"/>
    </location>
</feature>
<comment type="caution">
    <text evidence="2">The sequence shown here is derived from an EMBL/GenBank/DDBJ whole genome shotgun (WGS) entry which is preliminary data.</text>
</comment>
<dbReference type="PATRIC" id="fig|42234.21.peg.8052"/>
<name>A0A0L0JKC8_9ACTN</name>
<accession>A0A0L0JKC8</accession>
<evidence type="ECO:0000313" key="3">
    <source>
        <dbReference type="Proteomes" id="UP000037151"/>
    </source>
</evidence>
<dbReference type="AlphaFoldDB" id="A0A0L0JKC8"/>
<dbReference type="Proteomes" id="UP000037151">
    <property type="component" value="Unassembled WGS sequence"/>
</dbReference>
<organism evidence="2 3">
    <name type="scientific">Streptomyces acidiscabies</name>
    <dbReference type="NCBI Taxonomy" id="42234"/>
    <lineage>
        <taxon>Bacteria</taxon>
        <taxon>Bacillati</taxon>
        <taxon>Actinomycetota</taxon>
        <taxon>Actinomycetes</taxon>
        <taxon>Kitasatosporales</taxon>
        <taxon>Streptomycetaceae</taxon>
        <taxon>Streptomyces</taxon>
    </lineage>
</organism>
<sequence>MGPDVMSAPATETTPRNHRAFRDETPPDLLAALEVRGTRCRSTIGLFADEEPGRLRNLLDVLGTGAFGLLLPLRQVAYRMTEAGFNTP</sequence>
<gene>
    <name evidence="2" type="ORF">IQ63_39125</name>
</gene>